<evidence type="ECO:0000256" key="4">
    <source>
        <dbReference type="ARBA" id="ARBA00022989"/>
    </source>
</evidence>
<feature type="transmembrane region" description="Helical" evidence="7">
    <location>
        <begin position="104"/>
        <end position="126"/>
    </location>
</feature>
<evidence type="ECO:0000313" key="9">
    <source>
        <dbReference type="EMBL" id="KAH7375679.1"/>
    </source>
</evidence>
<feature type="transmembrane region" description="Helical" evidence="7">
    <location>
        <begin position="430"/>
        <end position="449"/>
    </location>
</feature>
<dbReference type="EMBL" id="JAGPXD010000001">
    <property type="protein sequence ID" value="KAH7375679.1"/>
    <property type="molecule type" value="Genomic_DNA"/>
</dbReference>
<dbReference type="PROSITE" id="PS51257">
    <property type="entry name" value="PROKAR_LIPOPROTEIN"/>
    <property type="match status" value="1"/>
</dbReference>
<dbReference type="GO" id="GO:0016020">
    <property type="term" value="C:membrane"/>
    <property type="evidence" value="ECO:0007669"/>
    <property type="project" value="UniProtKB-SubCell"/>
</dbReference>
<keyword evidence="3 7" id="KW-0812">Transmembrane</keyword>
<feature type="compositionally biased region" description="Acidic residues" evidence="6">
    <location>
        <begin position="463"/>
        <end position="480"/>
    </location>
</feature>
<feature type="transmembrane region" description="Helical" evidence="7">
    <location>
        <begin position="360"/>
        <end position="382"/>
    </location>
</feature>
<proteinExistence type="predicted"/>
<feature type="domain" description="Major facilitator superfamily (MFS) profile" evidence="8">
    <location>
        <begin position="1"/>
        <end position="453"/>
    </location>
</feature>
<dbReference type="Proteomes" id="UP000813385">
    <property type="component" value="Unassembled WGS sequence"/>
</dbReference>
<feature type="transmembrane region" description="Helical" evidence="7">
    <location>
        <begin position="244"/>
        <end position="261"/>
    </location>
</feature>
<dbReference type="InterPro" id="IPR011701">
    <property type="entry name" value="MFS"/>
</dbReference>
<gene>
    <name evidence="9" type="ORF">B0T11DRAFT_11825</name>
</gene>
<feature type="region of interest" description="Disordered" evidence="6">
    <location>
        <begin position="457"/>
        <end position="522"/>
    </location>
</feature>
<dbReference type="InterPro" id="IPR020846">
    <property type="entry name" value="MFS_dom"/>
</dbReference>
<keyword evidence="10" id="KW-1185">Reference proteome</keyword>
<feature type="transmembrane region" description="Helical" evidence="7">
    <location>
        <begin position="146"/>
        <end position="170"/>
    </location>
</feature>
<feature type="transmembrane region" description="Helical" evidence="7">
    <location>
        <begin position="45"/>
        <end position="63"/>
    </location>
</feature>
<feature type="transmembrane region" description="Helical" evidence="7">
    <location>
        <begin position="69"/>
        <end position="92"/>
    </location>
</feature>
<keyword evidence="4 7" id="KW-1133">Transmembrane helix</keyword>
<dbReference type="PROSITE" id="PS50850">
    <property type="entry name" value="MFS"/>
    <property type="match status" value="1"/>
</dbReference>
<feature type="transmembrane region" description="Helical" evidence="7">
    <location>
        <begin position="329"/>
        <end position="348"/>
    </location>
</feature>
<dbReference type="GO" id="GO:0022857">
    <property type="term" value="F:transmembrane transporter activity"/>
    <property type="evidence" value="ECO:0007669"/>
    <property type="project" value="InterPro"/>
</dbReference>
<dbReference type="AlphaFoldDB" id="A0A8K0X8S8"/>
<evidence type="ECO:0000256" key="3">
    <source>
        <dbReference type="ARBA" id="ARBA00022692"/>
    </source>
</evidence>
<evidence type="ECO:0000256" key="7">
    <source>
        <dbReference type="SAM" id="Phobius"/>
    </source>
</evidence>
<reference evidence="9" key="1">
    <citation type="journal article" date="2021" name="Nat. Commun.">
        <title>Genetic determinants of endophytism in the Arabidopsis root mycobiome.</title>
        <authorList>
            <person name="Mesny F."/>
            <person name="Miyauchi S."/>
            <person name="Thiergart T."/>
            <person name="Pickel B."/>
            <person name="Atanasova L."/>
            <person name="Karlsson M."/>
            <person name="Huettel B."/>
            <person name="Barry K.W."/>
            <person name="Haridas S."/>
            <person name="Chen C."/>
            <person name="Bauer D."/>
            <person name="Andreopoulos W."/>
            <person name="Pangilinan J."/>
            <person name="LaButti K."/>
            <person name="Riley R."/>
            <person name="Lipzen A."/>
            <person name="Clum A."/>
            <person name="Drula E."/>
            <person name="Henrissat B."/>
            <person name="Kohler A."/>
            <person name="Grigoriev I.V."/>
            <person name="Martin F.M."/>
            <person name="Hacquard S."/>
        </authorList>
    </citation>
    <scope>NUCLEOTIDE SEQUENCE</scope>
    <source>
        <strain evidence="9">MPI-CAGE-AT-0016</strain>
    </source>
</reference>
<feature type="transmembrane region" description="Helical" evidence="7">
    <location>
        <begin position="389"/>
        <end position="410"/>
    </location>
</feature>
<keyword evidence="2" id="KW-0813">Transport</keyword>
<evidence type="ECO:0000256" key="1">
    <source>
        <dbReference type="ARBA" id="ARBA00004141"/>
    </source>
</evidence>
<evidence type="ECO:0000256" key="2">
    <source>
        <dbReference type="ARBA" id="ARBA00022448"/>
    </source>
</evidence>
<dbReference type="PANTHER" id="PTHR23504:SF8">
    <property type="entry name" value="TRANSPORTER, PUTATIVE (AFU_ORTHOLOGUE AFUA_1G03730)-RELATED"/>
    <property type="match status" value="1"/>
</dbReference>
<dbReference type="PANTHER" id="PTHR23504">
    <property type="entry name" value="MAJOR FACILITATOR SUPERFAMILY DOMAIN-CONTAINING PROTEIN 10"/>
    <property type="match status" value="1"/>
</dbReference>
<evidence type="ECO:0000256" key="6">
    <source>
        <dbReference type="SAM" id="MobiDB-lite"/>
    </source>
</evidence>
<organism evidence="9 10">
    <name type="scientific">Plectosphaerella cucumerina</name>
    <dbReference type="NCBI Taxonomy" id="40658"/>
    <lineage>
        <taxon>Eukaryota</taxon>
        <taxon>Fungi</taxon>
        <taxon>Dikarya</taxon>
        <taxon>Ascomycota</taxon>
        <taxon>Pezizomycotina</taxon>
        <taxon>Sordariomycetes</taxon>
        <taxon>Hypocreomycetidae</taxon>
        <taxon>Glomerellales</taxon>
        <taxon>Plectosphaerellaceae</taxon>
        <taxon>Plectosphaerella</taxon>
    </lineage>
</organism>
<dbReference type="SUPFAM" id="SSF103473">
    <property type="entry name" value="MFS general substrate transporter"/>
    <property type="match status" value="1"/>
</dbReference>
<feature type="compositionally biased region" description="Polar residues" evidence="6">
    <location>
        <begin position="504"/>
        <end position="522"/>
    </location>
</feature>
<dbReference type="OrthoDB" id="10262656at2759"/>
<accession>A0A8K0X8S8</accession>
<evidence type="ECO:0000313" key="10">
    <source>
        <dbReference type="Proteomes" id="UP000813385"/>
    </source>
</evidence>
<dbReference type="InterPro" id="IPR036259">
    <property type="entry name" value="MFS_trans_sf"/>
</dbReference>
<comment type="subcellular location">
    <subcellularLocation>
        <location evidence="1">Membrane</location>
        <topology evidence="1">Multi-pass membrane protein</topology>
    </subcellularLocation>
</comment>
<keyword evidence="5 7" id="KW-0472">Membrane</keyword>
<dbReference type="Gene3D" id="1.20.1250.20">
    <property type="entry name" value="MFS general substrate transporter like domains"/>
    <property type="match status" value="1"/>
</dbReference>
<name>A0A8K0X8S8_9PEZI</name>
<feature type="transmembrane region" description="Helical" evidence="7">
    <location>
        <begin position="298"/>
        <end position="317"/>
    </location>
</feature>
<comment type="caution">
    <text evidence="9">The sequence shown here is derived from an EMBL/GenBank/DDBJ whole genome shotgun (WGS) entry which is preliminary data.</text>
</comment>
<evidence type="ECO:0000259" key="8">
    <source>
        <dbReference type="PROSITE" id="PS50850"/>
    </source>
</evidence>
<dbReference type="Pfam" id="PF07690">
    <property type="entry name" value="MFS_1"/>
    <property type="match status" value="1"/>
</dbReference>
<evidence type="ECO:0000256" key="5">
    <source>
        <dbReference type="ARBA" id="ARBA00023136"/>
    </source>
</evidence>
<protein>
    <submittedName>
        <fullName evidence="9">Major facilitator superfamily transporter</fullName>
    </submittedName>
</protein>
<sequence length="522" mass="56491">MIRSFGIKQNEVAKWAGLTSAAFSVAQSCTAVAWGRASDTFGRKITIICGLFTTMILFLVWGLSTSLPMAITVRILLGAGNGNVGIIRTMVAEMVTERHLQPRAFSIMPLVWSIGSIFGPAFGGIFVKPAERFPSLFGNSEFFKAYPFALPNIILAIFFLISMTTGILFLKETLESRRHRRDWGLDMGKRITRPFRRMSPNRARRTSFVDGEATAPLLPTRSNPRRAPALTAKPSMSEVFTKQTSIGLIAYTFMALHSVAYDQVLPVFLNLPAHEQTPENSKLPFQFTGGFGLSSDRIGTIFAVYGITCGLVQFLAFPPLCTRIGALNCFRLCAIMSPFIYFLTPYSVCFSSSGARYASLITLMIFKAFASIIGFPCITILLTNSASDLRILGTLNGFATMFSGMGRAIGPAGAGAAFSWGLERGYIITAWWFLAAVAALGAVSTIWLVDGDGPTAGSVSSDSSEEDDEDALLDESDDDTLRDSGLGLGDDDNNAYQEDAPLLSASSKQSRSGYSSVGQRTA</sequence>